<dbReference type="RefSeq" id="WP_382183943.1">
    <property type="nucleotide sequence ID" value="NZ_JBHSZI010000001.1"/>
</dbReference>
<dbReference type="EMBL" id="JBHSZI010000001">
    <property type="protein sequence ID" value="MFC7057196.1"/>
    <property type="molecule type" value="Genomic_DNA"/>
</dbReference>
<dbReference type="AlphaFoldDB" id="A0ABD5VV63"/>
<keyword evidence="2" id="KW-1185">Reference proteome</keyword>
<gene>
    <name evidence="1" type="ORF">ACFQQG_02160</name>
</gene>
<sequence>MGARDGVLNSVLSTDHPIEELAAIDWRPIPSFPENRGLDMQTTEIVYQIRPCGVDVFVPLWFGTGLFDPPAEPTEGVLVPVSSLSEVRHLRRSHRGLKAEILDAVSEGMNPASAHALSQQVSALVRTVAVQFRRMASIYT</sequence>
<evidence type="ECO:0000313" key="2">
    <source>
        <dbReference type="Proteomes" id="UP001596445"/>
    </source>
</evidence>
<reference evidence="1 2" key="1">
    <citation type="journal article" date="2019" name="Int. J. Syst. Evol. Microbiol.">
        <title>The Global Catalogue of Microorganisms (GCM) 10K type strain sequencing project: providing services to taxonomists for standard genome sequencing and annotation.</title>
        <authorList>
            <consortium name="The Broad Institute Genomics Platform"/>
            <consortium name="The Broad Institute Genome Sequencing Center for Infectious Disease"/>
            <person name="Wu L."/>
            <person name="Ma J."/>
        </authorList>
    </citation>
    <scope>NUCLEOTIDE SEQUENCE [LARGE SCALE GENOMIC DNA]</scope>
    <source>
        <strain evidence="1 2">JCM 30072</strain>
    </source>
</reference>
<organism evidence="1 2">
    <name type="scientific">Halovenus salina</name>
    <dbReference type="NCBI Taxonomy" id="1510225"/>
    <lineage>
        <taxon>Archaea</taxon>
        <taxon>Methanobacteriati</taxon>
        <taxon>Methanobacteriota</taxon>
        <taxon>Stenosarchaea group</taxon>
        <taxon>Halobacteria</taxon>
        <taxon>Halobacteriales</taxon>
        <taxon>Haloarculaceae</taxon>
        <taxon>Halovenus</taxon>
    </lineage>
</organism>
<dbReference type="Proteomes" id="UP001596445">
    <property type="component" value="Unassembled WGS sequence"/>
</dbReference>
<proteinExistence type="predicted"/>
<name>A0ABD5VV63_9EURY</name>
<evidence type="ECO:0000313" key="1">
    <source>
        <dbReference type="EMBL" id="MFC7057196.1"/>
    </source>
</evidence>
<accession>A0ABD5VV63</accession>
<protein>
    <submittedName>
        <fullName evidence="1">Uncharacterized protein</fullName>
    </submittedName>
</protein>
<comment type="caution">
    <text evidence="1">The sequence shown here is derived from an EMBL/GenBank/DDBJ whole genome shotgun (WGS) entry which is preliminary data.</text>
</comment>